<name>A0A0K1PTK7_9BACT</name>
<protein>
    <recommendedName>
        <fullName evidence="4">Lipoprotein</fullName>
    </recommendedName>
</protein>
<dbReference type="EMBL" id="CP012333">
    <property type="protein sequence ID" value="AKU96865.1"/>
    <property type="molecule type" value="Genomic_DNA"/>
</dbReference>
<organism evidence="2 3">
    <name type="scientific">Labilithrix luteola</name>
    <dbReference type="NCBI Taxonomy" id="1391654"/>
    <lineage>
        <taxon>Bacteria</taxon>
        <taxon>Pseudomonadati</taxon>
        <taxon>Myxococcota</taxon>
        <taxon>Polyangia</taxon>
        <taxon>Polyangiales</taxon>
        <taxon>Labilitrichaceae</taxon>
        <taxon>Labilithrix</taxon>
    </lineage>
</organism>
<accession>A0A0K1PTK7</accession>
<evidence type="ECO:0000313" key="2">
    <source>
        <dbReference type="EMBL" id="AKU96865.1"/>
    </source>
</evidence>
<reference evidence="2 3" key="1">
    <citation type="submission" date="2015-08" db="EMBL/GenBank/DDBJ databases">
        <authorList>
            <person name="Babu N.S."/>
            <person name="Beckwith C.J."/>
            <person name="Beseler K.G."/>
            <person name="Brison A."/>
            <person name="Carone J.V."/>
            <person name="Caskin T.P."/>
            <person name="Diamond M."/>
            <person name="Durham M.E."/>
            <person name="Foxe J.M."/>
            <person name="Go M."/>
            <person name="Henderson B.A."/>
            <person name="Jones I.B."/>
            <person name="McGettigan J.A."/>
            <person name="Micheletti S.J."/>
            <person name="Nasrallah M.E."/>
            <person name="Ortiz D."/>
            <person name="Piller C.R."/>
            <person name="Privatt S.R."/>
            <person name="Schneider S.L."/>
            <person name="Sharp S."/>
            <person name="Smith T.C."/>
            <person name="Stanton J.D."/>
            <person name="Ullery H.E."/>
            <person name="Wilson R.J."/>
            <person name="Serrano M.G."/>
            <person name="Buck G."/>
            <person name="Lee V."/>
            <person name="Wang Y."/>
            <person name="Carvalho R."/>
            <person name="Voegtly L."/>
            <person name="Shi R."/>
            <person name="Duckworth R."/>
            <person name="Johnson A."/>
            <person name="Loviza R."/>
            <person name="Walstead R."/>
            <person name="Shah Z."/>
            <person name="Kiflezghi M."/>
            <person name="Wade K."/>
            <person name="Ball S.L."/>
            <person name="Bradley K.W."/>
            <person name="Asai D.J."/>
            <person name="Bowman C.A."/>
            <person name="Russell D.A."/>
            <person name="Pope W.H."/>
            <person name="Jacobs-Sera D."/>
            <person name="Hendrix R.W."/>
            <person name="Hatfull G.F."/>
        </authorList>
    </citation>
    <scope>NUCLEOTIDE SEQUENCE [LARGE SCALE GENOMIC DNA]</scope>
    <source>
        <strain evidence="2 3">DSM 27648</strain>
    </source>
</reference>
<sequence>MSCHRKRRVLAGPTAVAALVALTSCGSKSTGDMTYTVEVGGTKEALSRFTLAATGLDSDGKLYFKDNRYVRTFHASGEYARMNREWREIRVEQSGSHLALRPFVCSEIAGGASRVSEGGWAITETHEFLLNPQGQLKFNTNVDRQLSYRCEMTHGGDGDGASVKEFAPETCGSGNRISSVKLKRDGQEWASSACSSVAVSTPPVTEAGFGFELPDLSVDVIFQDCFDAEKATYPRVVDVGVRETSCRFSSNASIFAPSSGDMFVATPASGTVSFDGIDLSDPGRLRGHADVIFAATTPSSERIEFEVVGAFDLPLVQLARPAGGKQ</sequence>
<evidence type="ECO:0000313" key="3">
    <source>
        <dbReference type="Proteomes" id="UP000064967"/>
    </source>
</evidence>
<feature type="chain" id="PRO_5005466255" description="Lipoprotein" evidence="1">
    <location>
        <begin position="18"/>
        <end position="326"/>
    </location>
</feature>
<gene>
    <name evidence="2" type="ORF">AKJ09_03529</name>
</gene>
<keyword evidence="3" id="KW-1185">Reference proteome</keyword>
<keyword evidence="1" id="KW-0732">Signal</keyword>
<dbReference type="RefSeq" id="WP_205633721.1">
    <property type="nucleotide sequence ID" value="NZ_CP012333.1"/>
</dbReference>
<feature type="signal peptide" evidence="1">
    <location>
        <begin position="1"/>
        <end position="17"/>
    </location>
</feature>
<dbReference type="STRING" id="1391654.AKJ09_03529"/>
<evidence type="ECO:0000256" key="1">
    <source>
        <dbReference type="SAM" id="SignalP"/>
    </source>
</evidence>
<proteinExistence type="predicted"/>
<dbReference type="Proteomes" id="UP000064967">
    <property type="component" value="Chromosome"/>
</dbReference>
<dbReference type="PROSITE" id="PS51257">
    <property type="entry name" value="PROKAR_LIPOPROTEIN"/>
    <property type="match status" value="1"/>
</dbReference>
<dbReference type="KEGG" id="llu:AKJ09_03529"/>
<evidence type="ECO:0008006" key="4">
    <source>
        <dbReference type="Google" id="ProtNLM"/>
    </source>
</evidence>
<dbReference type="AlphaFoldDB" id="A0A0K1PTK7"/>